<dbReference type="PANTHER" id="PTHR23026:SF90">
    <property type="entry name" value="IODOTYROSINE DEIODINASE 1"/>
    <property type="match status" value="1"/>
</dbReference>
<protein>
    <recommendedName>
        <fullName evidence="4">Nitroreductase domain-containing protein</fullName>
    </recommendedName>
</protein>
<evidence type="ECO:0000259" key="4">
    <source>
        <dbReference type="Pfam" id="PF00881"/>
    </source>
</evidence>
<keyword evidence="2" id="KW-0288">FMN</keyword>
<dbReference type="Pfam" id="PF00881">
    <property type="entry name" value="Nitroreductase"/>
    <property type="match status" value="1"/>
</dbReference>
<feature type="domain" description="Nitroreductase" evidence="4">
    <location>
        <begin position="12"/>
        <end position="184"/>
    </location>
</feature>
<evidence type="ECO:0000256" key="2">
    <source>
        <dbReference type="ARBA" id="ARBA00022643"/>
    </source>
</evidence>
<dbReference type="GO" id="GO:0016491">
    <property type="term" value="F:oxidoreductase activity"/>
    <property type="evidence" value="ECO:0007669"/>
    <property type="project" value="UniProtKB-KW"/>
</dbReference>
<evidence type="ECO:0000256" key="3">
    <source>
        <dbReference type="ARBA" id="ARBA00023002"/>
    </source>
</evidence>
<dbReference type="Gene3D" id="3.40.109.10">
    <property type="entry name" value="NADH Oxidase"/>
    <property type="match status" value="1"/>
</dbReference>
<name>A0A7J3UZV0_9CREN</name>
<evidence type="ECO:0000256" key="1">
    <source>
        <dbReference type="ARBA" id="ARBA00022630"/>
    </source>
</evidence>
<dbReference type="InterPro" id="IPR000415">
    <property type="entry name" value="Nitroreductase-like"/>
</dbReference>
<accession>A0A7J3UZV0</accession>
<dbReference type="EMBL" id="DRVT01000052">
    <property type="protein sequence ID" value="HHI49375.1"/>
    <property type="molecule type" value="Genomic_DNA"/>
</dbReference>
<keyword evidence="1" id="KW-0285">Flavoprotein</keyword>
<dbReference type="PANTHER" id="PTHR23026">
    <property type="entry name" value="NADPH NITROREDUCTASE"/>
    <property type="match status" value="1"/>
</dbReference>
<evidence type="ECO:0000313" key="5">
    <source>
        <dbReference type="EMBL" id="HHI49375.1"/>
    </source>
</evidence>
<comment type="caution">
    <text evidence="5">The sequence shown here is derived from an EMBL/GenBank/DDBJ whole genome shotgun (WGS) entry which is preliminary data.</text>
</comment>
<organism evidence="5">
    <name type="scientific">Candidatus Methanosuratincola petrocarbonis</name>
    <name type="common">ex Vanwonterghem et al. 2016</name>
    <dbReference type="NCBI Taxonomy" id="1867261"/>
    <lineage>
        <taxon>Archaea</taxon>
        <taxon>Thermoproteota</taxon>
        <taxon>Methanosuratincolia</taxon>
        <taxon>Candidatus Methanomethylicales</taxon>
        <taxon>Candidatus Methanomethylicaceae</taxon>
        <taxon>Candidatus Methanosuratincola (ex Vanwonterghem et al. 2016)</taxon>
    </lineage>
</organism>
<dbReference type="AlphaFoldDB" id="A0A7J3UZV0"/>
<gene>
    <name evidence="5" type="ORF">ENL91_04305</name>
</gene>
<dbReference type="SUPFAM" id="SSF55469">
    <property type="entry name" value="FMN-dependent nitroreductase-like"/>
    <property type="match status" value="1"/>
</dbReference>
<sequence>MVSGLADLFEVLRQRSSVRLFKETQIDESSRKLILEAAIRAPTAGGAEAWHFVVVESGEARIRLHKLLLEAHREYFTKLMKKAWSDEKFESWVAGSGSEYYLAPLYVAVFADLRERVYNDPRIEEIWAHQSCAAAIENMMLAACGLGIGSCWFGVPLLLEGELKRLLGVNDPELRLSAVVGLGYPKSEVRPRSRRKGLDAVMKII</sequence>
<dbReference type="InterPro" id="IPR050627">
    <property type="entry name" value="Nitroreductase/BluB"/>
</dbReference>
<proteinExistence type="predicted"/>
<keyword evidence="3" id="KW-0560">Oxidoreductase</keyword>
<dbReference type="InterPro" id="IPR029479">
    <property type="entry name" value="Nitroreductase"/>
</dbReference>
<reference evidence="5" key="1">
    <citation type="journal article" date="2020" name="mSystems">
        <title>Genome- and Community-Level Interaction Insights into Carbon Utilization and Element Cycling Functions of Hydrothermarchaeota in Hydrothermal Sediment.</title>
        <authorList>
            <person name="Zhou Z."/>
            <person name="Liu Y."/>
            <person name="Xu W."/>
            <person name="Pan J."/>
            <person name="Luo Z.H."/>
            <person name="Li M."/>
        </authorList>
    </citation>
    <scope>NUCLEOTIDE SEQUENCE [LARGE SCALE GENOMIC DNA]</scope>
    <source>
        <strain evidence="5">SpSt-1038</strain>
    </source>
</reference>